<evidence type="ECO:0000313" key="3">
    <source>
        <dbReference type="Proteomes" id="UP000031339"/>
    </source>
</evidence>
<dbReference type="STRING" id="862969.SCI_0123"/>
<dbReference type="Proteomes" id="UP000031339">
    <property type="component" value="Unassembled WGS sequence"/>
</dbReference>
<feature type="region of interest" description="Disordered" evidence="1">
    <location>
        <begin position="22"/>
        <end position="48"/>
    </location>
</feature>
<dbReference type="EMBL" id="JWIY01000002">
    <property type="protein sequence ID" value="KIC77928.1"/>
    <property type="molecule type" value="Genomic_DNA"/>
</dbReference>
<feature type="compositionally biased region" description="Basic and acidic residues" evidence="1">
    <location>
        <begin position="29"/>
        <end position="48"/>
    </location>
</feature>
<evidence type="ECO:0000313" key="2">
    <source>
        <dbReference type="EMBL" id="KIC77928.1"/>
    </source>
</evidence>
<gene>
    <name evidence="2" type="ORF">RN79_06975</name>
</gene>
<reference evidence="2 3" key="1">
    <citation type="submission" date="2014-12" db="EMBL/GenBank/DDBJ databases">
        <title>Partial genome sequence of Streptococcus constellatus KCOM 1650 (= ChDC B144).</title>
        <authorList>
            <person name="Kook J.-K."/>
            <person name="Park S.-N."/>
            <person name="Lim Y.K."/>
            <person name="Jo E."/>
        </authorList>
    </citation>
    <scope>NUCLEOTIDE SEQUENCE [LARGE SCALE GENOMIC DNA]</scope>
    <source>
        <strain evidence="2 3">KCOM 1650</strain>
    </source>
</reference>
<dbReference type="OrthoDB" id="2139645at2"/>
<protein>
    <submittedName>
        <fullName evidence="2">ATP synthase subunit E</fullName>
    </submittedName>
</protein>
<name>A0A0C1HV00_STRCV</name>
<dbReference type="RefSeq" id="WP_039677539.1">
    <property type="nucleotide sequence ID" value="NZ_JWIY01000002.1"/>
</dbReference>
<comment type="caution">
    <text evidence="2">The sequence shown here is derived from an EMBL/GenBank/DDBJ whole genome shotgun (WGS) entry which is preliminary data.</text>
</comment>
<proteinExistence type="predicted"/>
<organism evidence="2 3">
    <name type="scientific">Streptococcus constellatus</name>
    <dbReference type="NCBI Taxonomy" id="76860"/>
    <lineage>
        <taxon>Bacteria</taxon>
        <taxon>Bacillati</taxon>
        <taxon>Bacillota</taxon>
        <taxon>Bacilli</taxon>
        <taxon>Lactobacillales</taxon>
        <taxon>Streptococcaceae</taxon>
        <taxon>Streptococcus</taxon>
        <taxon>Streptococcus anginosus group</taxon>
    </lineage>
</organism>
<dbReference type="AlphaFoldDB" id="A0A0C1HV00"/>
<evidence type="ECO:0000256" key="1">
    <source>
        <dbReference type="SAM" id="MobiDB-lite"/>
    </source>
</evidence>
<sequence>MGFESQLRDSVLEQAHENGRQLVANAQETLDRETKEQKARLKQEKMQQREQEVKVLKRQVQREVQQLENEKRQSTLVTKQRILKELFAGAYEQMAAWSLKQEQAFLEQILKKYPQEELVLTFGSRTFGKYSAVQLEQLLERYPQVKLASSPVSGEAGFLLSRGNVDDNYLYRYLVDSLWQEESYRLAQAIFQDKEE</sequence>
<accession>A0A0C1HV00</accession>